<reference evidence="3" key="1">
    <citation type="submission" date="2016-05" db="EMBL/GenBank/DDBJ databases">
        <title>Whole genome shotgun sequencing of cultured foodborne pathogen.</title>
        <authorList>
            <person name="Zheng J."/>
            <person name="Timme R."/>
            <person name="Allard M."/>
            <person name="Strain E."/>
            <person name="Luo Y."/>
            <person name="Brown E."/>
        </authorList>
    </citation>
    <scope>NUCLEOTIDE SEQUENCE [LARGE SCALE GENOMIC DNA]</scope>
    <source>
        <strain evidence="3">CFSAN034343</strain>
    </source>
</reference>
<keyword evidence="3" id="KW-1185">Reference proteome</keyword>
<organism evidence="2 3">
    <name type="scientific">Paenibacillus polymyxa</name>
    <name type="common">Bacillus polymyxa</name>
    <dbReference type="NCBI Taxonomy" id="1406"/>
    <lineage>
        <taxon>Bacteria</taxon>
        <taxon>Bacillati</taxon>
        <taxon>Bacillota</taxon>
        <taxon>Bacilli</taxon>
        <taxon>Bacillales</taxon>
        <taxon>Paenibacillaceae</taxon>
        <taxon>Paenibacillus</taxon>
    </lineage>
</organism>
<feature type="region of interest" description="Disordered" evidence="1">
    <location>
        <begin position="167"/>
        <end position="191"/>
    </location>
</feature>
<dbReference type="Proteomes" id="UP000094974">
    <property type="component" value="Unassembled WGS sequence"/>
</dbReference>
<dbReference type="EMBL" id="LYND01000139">
    <property type="protein sequence ID" value="ODA08186.1"/>
    <property type="molecule type" value="Genomic_DNA"/>
</dbReference>
<gene>
    <name evidence="2" type="ORF">A7312_28160</name>
</gene>
<evidence type="ECO:0000313" key="3">
    <source>
        <dbReference type="Proteomes" id="UP000094974"/>
    </source>
</evidence>
<name>A0ABX2ZA56_PAEPO</name>
<proteinExistence type="predicted"/>
<evidence type="ECO:0000256" key="1">
    <source>
        <dbReference type="SAM" id="MobiDB-lite"/>
    </source>
</evidence>
<comment type="caution">
    <text evidence="2">The sequence shown here is derived from an EMBL/GenBank/DDBJ whole genome shotgun (WGS) entry which is preliminary data.</text>
</comment>
<protein>
    <submittedName>
        <fullName evidence="2">Uncharacterized protein</fullName>
    </submittedName>
</protein>
<feature type="compositionally biased region" description="Basic and acidic residues" evidence="1">
    <location>
        <begin position="178"/>
        <end position="191"/>
    </location>
</feature>
<sequence length="191" mass="21556">MYRGQVKRNKEALTALVEDEDMEKMIAAWIGKRKYSKVVDLWVKGLAMDWNMLYGDAKPRRISLPAYPFARERYWITDIKTKLASIESADAVKPTDSFIAQKTLAKTANVSEMNKEDIDASNAKAIPSYIQNIQSHISASVKIKKMPDLSYLAAAYETMSSTTVDSKAYSEQDGATRGAEREWRLTDEGNE</sequence>
<accession>A0ABX2ZA56</accession>
<dbReference type="Gene3D" id="3.30.70.3290">
    <property type="match status" value="1"/>
</dbReference>
<evidence type="ECO:0000313" key="2">
    <source>
        <dbReference type="EMBL" id="ODA08186.1"/>
    </source>
</evidence>